<dbReference type="Proteomes" id="UP000018144">
    <property type="component" value="Unassembled WGS sequence"/>
</dbReference>
<dbReference type="AlphaFoldDB" id="U4KZT7"/>
<gene>
    <name evidence="1" type="ORF">PCON_07624</name>
</gene>
<keyword evidence="2" id="KW-1185">Reference proteome</keyword>
<proteinExistence type="predicted"/>
<evidence type="ECO:0000313" key="2">
    <source>
        <dbReference type="Proteomes" id="UP000018144"/>
    </source>
</evidence>
<evidence type="ECO:0000313" key="1">
    <source>
        <dbReference type="EMBL" id="CCX08035.1"/>
    </source>
</evidence>
<accession>U4KZT7</accession>
<name>U4KZT7_PYROM</name>
<protein>
    <submittedName>
        <fullName evidence="1">Uncharacterized protein</fullName>
    </submittedName>
</protein>
<dbReference type="EMBL" id="HF935390">
    <property type="protein sequence ID" value="CCX08035.1"/>
    <property type="molecule type" value="Genomic_DNA"/>
</dbReference>
<organism evidence="1 2">
    <name type="scientific">Pyronema omphalodes (strain CBS 100304)</name>
    <name type="common">Pyronema confluens</name>
    <dbReference type="NCBI Taxonomy" id="1076935"/>
    <lineage>
        <taxon>Eukaryota</taxon>
        <taxon>Fungi</taxon>
        <taxon>Dikarya</taxon>
        <taxon>Ascomycota</taxon>
        <taxon>Pezizomycotina</taxon>
        <taxon>Pezizomycetes</taxon>
        <taxon>Pezizales</taxon>
        <taxon>Pyronemataceae</taxon>
        <taxon>Pyronema</taxon>
    </lineage>
</organism>
<sequence>MLFDGLRTVSASQCIIEPAGSFFCYTDQVAVVPAEVATYSSPKVNLLRPVPCSTYASVLATGGS</sequence>
<reference evidence="1 2" key="1">
    <citation type="journal article" date="2013" name="PLoS Genet.">
        <title>The genome and development-dependent transcriptomes of Pyronema confluens: a window into fungal evolution.</title>
        <authorList>
            <person name="Traeger S."/>
            <person name="Altegoer F."/>
            <person name="Freitag M."/>
            <person name="Gabaldon T."/>
            <person name="Kempken F."/>
            <person name="Kumar A."/>
            <person name="Marcet-Houben M."/>
            <person name="Poggeler S."/>
            <person name="Stajich J.E."/>
            <person name="Nowrousian M."/>
        </authorList>
    </citation>
    <scope>NUCLEOTIDE SEQUENCE [LARGE SCALE GENOMIC DNA]</scope>
    <source>
        <strain evidence="2">CBS 100304</strain>
        <tissue evidence="1">Vegetative mycelium</tissue>
    </source>
</reference>